<dbReference type="PRINTS" id="PR00359">
    <property type="entry name" value="BP450"/>
</dbReference>
<dbReference type="InterPro" id="IPR002397">
    <property type="entry name" value="Cyt_P450_B"/>
</dbReference>
<keyword evidence="2" id="KW-0479">Metal-binding</keyword>
<evidence type="ECO:0000313" key="3">
    <source>
        <dbReference type="EMBL" id="PCE39869.1"/>
    </source>
</evidence>
<evidence type="ECO:0000256" key="2">
    <source>
        <dbReference type="RuleBase" id="RU000461"/>
    </source>
</evidence>
<keyword evidence="2" id="KW-0349">Heme</keyword>
<dbReference type="GO" id="GO:0020037">
    <property type="term" value="F:heme binding"/>
    <property type="evidence" value="ECO:0007669"/>
    <property type="project" value="InterPro"/>
</dbReference>
<dbReference type="AlphaFoldDB" id="A0A2A4FP43"/>
<dbReference type="PROSITE" id="PS00086">
    <property type="entry name" value="CYTOCHROME_P450"/>
    <property type="match status" value="1"/>
</dbReference>
<dbReference type="InterPro" id="IPR017972">
    <property type="entry name" value="Cyt_P450_CS"/>
</dbReference>
<dbReference type="GO" id="GO:0016705">
    <property type="term" value="F:oxidoreductase activity, acting on paired donors, with incorporation or reduction of molecular oxygen"/>
    <property type="evidence" value="ECO:0007669"/>
    <property type="project" value="InterPro"/>
</dbReference>
<keyword evidence="2" id="KW-0560">Oxidoreductase</keyword>
<dbReference type="Proteomes" id="UP000218934">
    <property type="component" value="Unassembled WGS sequence"/>
</dbReference>
<dbReference type="KEGG" id="rdi:CMV14_14560"/>
<evidence type="ECO:0000256" key="1">
    <source>
        <dbReference type="ARBA" id="ARBA00010617"/>
    </source>
</evidence>
<dbReference type="GO" id="GO:0005506">
    <property type="term" value="F:iron ion binding"/>
    <property type="evidence" value="ECO:0007669"/>
    <property type="project" value="InterPro"/>
</dbReference>
<dbReference type="EMBL" id="NWUF01000042">
    <property type="protein sequence ID" value="PCE39869.1"/>
    <property type="molecule type" value="Genomic_DNA"/>
</dbReference>
<comment type="caution">
    <text evidence="3">The sequence shown here is derived from an EMBL/GenBank/DDBJ whole genome shotgun (WGS) entry which is preliminary data.</text>
</comment>
<organism evidence="3 4">
    <name type="scientific">Rhizorhabdus dicambivorans</name>
    <dbReference type="NCBI Taxonomy" id="1850238"/>
    <lineage>
        <taxon>Bacteria</taxon>
        <taxon>Pseudomonadati</taxon>
        <taxon>Pseudomonadota</taxon>
        <taxon>Alphaproteobacteria</taxon>
        <taxon>Sphingomonadales</taxon>
        <taxon>Sphingomonadaceae</taxon>
        <taxon>Rhizorhabdus</taxon>
    </lineage>
</organism>
<keyword evidence="2" id="KW-0503">Monooxygenase</keyword>
<dbReference type="PANTHER" id="PTHR46696:SF6">
    <property type="entry name" value="P450, PUTATIVE (EUROFUNG)-RELATED"/>
    <property type="match status" value="1"/>
</dbReference>
<keyword evidence="2" id="KW-0408">Iron</keyword>
<dbReference type="GO" id="GO:0004497">
    <property type="term" value="F:monooxygenase activity"/>
    <property type="evidence" value="ECO:0007669"/>
    <property type="project" value="UniProtKB-KW"/>
</dbReference>
<gene>
    <name evidence="3" type="ORF">COO09_23230</name>
</gene>
<sequence>MTGWRRRVPGARRPIFSKTYSPTGKIEMSASLLIERFDLADPDLQANPFPFYPLLRENHPVLKTAFFGRPCWVLSRRKDVSAVLMDTRGFSSRTTPIDILLFSDPPEHGRLRKMVADHFTRSAVAVRSEQIGRAATELYERCLEKGDCDGIDDFASPLTIRMMSLLLGITEGQAGDVRELSVLLAEAAQARRIGVSPSPEVANASATIADLILGIVSNRSYAPDGVIAPLADRYRAGELTSGQLIEFATLLFVAGHSTTTNLIGNTLYSIAQRPTDLERMRAEAGWIESYIEEVLRTRPSFHRVLRITTRDIELHGVSIPAGSLIMLMLAAANLDSATSESGDAFEPDAKGRAHLAFGQGIHTCLGSWLARLESRIALEVVAARTAALRLSSEDPPTPFVGGTFNEFGFQRLPMTVTRL</sequence>
<dbReference type="InterPro" id="IPR036396">
    <property type="entry name" value="Cyt_P450_sf"/>
</dbReference>
<dbReference type="InterPro" id="IPR001128">
    <property type="entry name" value="Cyt_P450"/>
</dbReference>
<dbReference type="OrthoDB" id="5522954at2"/>
<dbReference type="SUPFAM" id="SSF48264">
    <property type="entry name" value="Cytochrome P450"/>
    <property type="match status" value="1"/>
</dbReference>
<name>A0A2A4FP43_9SPHN</name>
<accession>A0A2A4FP43</accession>
<evidence type="ECO:0000313" key="4">
    <source>
        <dbReference type="Proteomes" id="UP000218934"/>
    </source>
</evidence>
<protein>
    <submittedName>
        <fullName evidence="3">Cytochrome P450</fullName>
    </submittedName>
</protein>
<reference evidence="3 4" key="1">
    <citation type="submission" date="2017-09" db="EMBL/GenBank/DDBJ databases">
        <title>The Catabolism of 3,6-Dichlorosalicylic acid is Initiated by the Cytochrome P450 Monooxygenase DsmABC in Rhizorhabdus dicambivorans Ndbn-20.</title>
        <authorList>
            <person name="Na L."/>
        </authorList>
    </citation>
    <scope>NUCLEOTIDE SEQUENCE [LARGE SCALE GENOMIC DNA]</scope>
    <source>
        <strain evidence="3 4">Ndbn-20m</strain>
    </source>
</reference>
<keyword evidence="4" id="KW-1185">Reference proteome</keyword>
<dbReference type="PANTHER" id="PTHR46696">
    <property type="entry name" value="P450, PUTATIVE (EUROFUNG)-RELATED"/>
    <property type="match status" value="1"/>
</dbReference>
<dbReference type="PRINTS" id="PR00385">
    <property type="entry name" value="P450"/>
</dbReference>
<dbReference type="Pfam" id="PF00067">
    <property type="entry name" value="p450"/>
    <property type="match status" value="1"/>
</dbReference>
<proteinExistence type="inferred from homology"/>
<comment type="similarity">
    <text evidence="1 2">Belongs to the cytochrome P450 family.</text>
</comment>
<dbReference type="Gene3D" id="1.10.630.10">
    <property type="entry name" value="Cytochrome P450"/>
    <property type="match status" value="1"/>
</dbReference>